<gene>
    <name evidence="1" type="ORF">GCM10010971_29300</name>
</gene>
<accession>A0ABQ2PPI4</accession>
<sequence>MDRRQRPIASINTTTSIPQVVDSRTLLQPGQSVVIKHNGVHYTLRETRQGKLILTK</sequence>
<dbReference type="EMBL" id="BMLY01000005">
    <property type="protein sequence ID" value="GGP27111.1"/>
    <property type="molecule type" value="Genomic_DNA"/>
</dbReference>
<keyword evidence="2" id="KW-1185">Reference proteome</keyword>
<organism evidence="1 2">
    <name type="scientific">Silvimonas amylolytica</name>
    <dbReference type="NCBI Taxonomy" id="449663"/>
    <lineage>
        <taxon>Bacteria</taxon>
        <taxon>Pseudomonadati</taxon>
        <taxon>Pseudomonadota</taxon>
        <taxon>Betaproteobacteria</taxon>
        <taxon>Neisseriales</taxon>
        <taxon>Chitinibacteraceae</taxon>
        <taxon>Silvimonas</taxon>
    </lineage>
</organism>
<evidence type="ECO:0000313" key="1">
    <source>
        <dbReference type="EMBL" id="GGP27111.1"/>
    </source>
</evidence>
<reference evidence="2" key="1">
    <citation type="journal article" date="2019" name="Int. J. Syst. Evol. Microbiol.">
        <title>The Global Catalogue of Microorganisms (GCM) 10K type strain sequencing project: providing services to taxonomists for standard genome sequencing and annotation.</title>
        <authorList>
            <consortium name="The Broad Institute Genomics Platform"/>
            <consortium name="The Broad Institute Genome Sequencing Center for Infectious Disease"/>
            <person name="Wu L."/>
            <person name="Ma J."/>
        </authorList>
    </citation>
    <scope>NUCLEOTIDE SEQUENCE [LARGE SCALE GENOMIC DNA]</scope>
    <source>
        <strain evidence="2">CGMCC 1.8860</strain>
    </source>
</reference>
<protein>
    <recommendedName>
        <fullName evidence="3">Hemin uptake protein HemP</fullName>
    </recommendedName>
</protein>
<dbReference type="Proteomes" id="UP000621859">
    <property type="component" value="Unassembled WGS sequence"/>
</dbReference>
<comment type="caution">
    <text evidence="1">The sequence shown here is derived from an EMBL/GenBank/DDBJ whole genome shotgun (WGS) entry which is preliminary data.</text>
</comment>
<dbReference type="InterPro" id="IPR019600">
    <property type="entry name" value="Hemin_uptake_protein_HemP"/>
</dbReference>
<evidence type="ECO:0000313" key="2">
    <source>
        <dbReference type="Proteomes" id="UP000621859"/>
    </source>
</evidence>
<dbReference type="Pfam" id="PF10636">
    <property type="entry name" value="hemP"/>
    <property type="match status" value="1"/>
</dbReference>
<dbReference type="Gene3D" id="2.10.70.10">
    <property type="entry name" value="Complement Module, domain 1"/>
    <property type="match status" value="1"/>
</dbReference>
<evidence type="ECO:0008006" key="3">
    <source>
        <dbReference type="Google" id="ProtNLM"/>
    </source>
</evidence>
<proteinExistence type="predicted"/>
<name>A0ABQ2PPI4_9NEIS</name>
<dbReference type="RefSeq" id="WP_188695376.1">
    <property type="nucleotide sequence ID" value="NZ_BMLY01000005.1"/>
</dbReference>